<name>A0A9W8TCX3_9HYPO</name>
<keyword evidence="2" id="KW-1185">Reference proteome</keyword>
<evidence type="ECO:0000313" key="1">
    <source>
        <dbReference type="EMBL" id="KAJ4310292.1"/>
    </source>
</evidence>
<reference evidence="1" key="1">
    <citation type="submission" date="2022-10" db="EMBL/GenBank/DDBJ databases">
        <title>Tapping the CABI collections for fungal endophytes: first genome assemblies for Collariella, Neodidymelliopsis, Ascochyta clinopodiicola, Didymella pomorum, Didymosphaeria variabile, Neocosmospora piperis and Neocucurbitaria cava.</title>
        <authorList>
            <person name="Hill R."/>
        </authorList>
    </citation>
    <scope>NUCLEOTIDE SEQUENCE</scope>
    <source>
        <strain evidence="1">IMI 366586</strain>
    </source>
</reference>
<proteinExistence type="predicted"/>
<sequence length="356" mass="39881">MSQRNPLFWRAYGINELVINETRHVNGQLQTVSKEENSWTYTLVASSINIGLKILESPQGREALEDLGRHVVRSWHSLGVHQFGGNVDHMRAYIDHFLSALRQSFPNVLVADIGGLDILAHTARMPPSPIPGVSWDGNLLAYMPKKAIALSFNLPRVADMVGATSVVWLDRSKDDDRGRRERARMLDRHKDFQFMFGVSTAHELCHAFVGYLSQNNPAPISYTPPDVSYLNYAVQDRDTDTENGESGRWFERRLFGGSLEFYRDDTDDHGQVCSAPILSSFQFPLPVVGGGISEQERQRRGLRSLGSTYSGGPLPAGLMYMRARRVGPELSYNVSGEQLQIIPASPRPLQAQRVRS</sequence>
<gene>
    <name evidence="1" type="ORF">N0V84_011044</name>
</gene>
<dbReference type="OrthoDB" id="5290015at2759"/>
<accession>A0A9W8TCX3</accession>
<evidence type="ECO:0000313" key="2">
    <source>
        <dbReference type="Proteomes" id="UP001140502"/>
    </source>
</evidence>
<dbReference type="Proteomes" id="UP001140502">
    <property type="component" value="Unassembled WGS sequence"/>
</dbReference>
<dbReference type="AlphaFoldDB" id="A0A9W8TCX3"/>
<dbReference type="EMBL" id="JAPEUR010000385">
    <property type="protein sequence ID" value="KAJ4310292.1"/>
    <property type="molecule type" value="Genomic_DNA"/>
</dbReference>
<organism evidence="1 2">
    <name type="scientific">Fusarium piperis</name>
    <dbReference type="NCBI Taxonomy" id="1435070"/>
    <lineage>
        <taxon>Eukaryota</taxon>
        <taxon>Fungi</taxon>
        <taxon>Dikarya</taxon>
        <taxon>Ascomycota</taxon>
        <taxon>Pezizomycotina</taxon>
        <taxon>Sordariomycetes</taxon>
        <taxon>Hypocreomycetidae</taxon>
        <taxon>Hypocreales</taxon>
        <taxon>Nectriaceae</taxon>
        <taxon>Fusarium</taxon>
        <taxon>Fusarium solani species complex</taxon>
    </lineage>
</organism>
<protein>
    <submittedName>
        <fullName evidence="1">Uncharacterized protein</fullName>
    </submittedName>
</protein>
<comment type="caution">
    <text evidence="1">The sequence shown here is derived from an EMBL/GenBank/DDBJ whole genome shotgun (WGS) entry which is preliminary data.</text>
</comment>